<evidence type="ECO:0000313" key="3">
    <source>
        <dbReference type="Proteomes" id="UP000708208"/>
    </source>
</evidence>
<feature type="compositionally biased region" description="Basic residues" evidence="1">
    <location>
        <begin position="45"/>
        <end position="73"/>
    </location>
</feature>
<accession>A0A8J2JIY5</accession>
<sequence>MLVLLKRSPGRSRREHHEKRVMIATADSGTEGGYTSSESIETQRSRKLKSKKKQRGKSPVFRTKRTVATVKRR</sequence>
<dbReference type="EMBL" id="CAJVCH010049823">
    <property type="protein sequence ID" value="CAG7717950.1"/>
    <property type="molecule type" value="Genomic_DNA"/>
</dbReference>
<gene>
    <name evidence="2" type="ORF">AFUS01_LOCUS7379</name>
</gene>
<name>A0A8J2JIY5_9HEXA</name>
<dbReference type="AlphaFoldDB" id="A0A8J2JIY5"/>
<keyword evidence="3" id="KW-1185">Reference proteome</keyword>
<comment type="caution">
    <text evidence="2">The sequence shown here is derived from an EMBL/GenBank/DDBJ whole genome shotgun (WGS) entry which is preliminary data.</text>
</comment>
<organism evidence="2 3">
    <name type="scientific">Allacma fusca</name>
    <dbReference type="NCBI Taxonomy" id="39272"/>
    <lineage>
        <taxon>Eukaryota</taxon>
        <taxon>Metazoa</taxon>
        <taxon>Ecdysozoa</taxon>
        <taxon>Arthropoda</taxon>
        <taxon>Hexapoda</taxon>
        <taxon>Collembola</taxon>
        <taxon>Symphypleona</taxon>
        <taxon>Sminthuridae</taxon>
        <taxon>Allacma</taxon>
    </lineage>
</organism>
<feature type="non-terminal residue" evidence="2">
    <location>
        <position position="73"/>
    </location>
</feature>
<evidence type="ECO:0000256" key="1">
    <source>
        <dbReference type="SAM" id="MobiDB-lite"/>
    </source>
</evidence>
<evidence type="ECO:0000313" key="2">
    <source>
        <dbReference type="EMBL" id="CAG7717950.1"/>
    </source>
</evidence>
<feature type="compositionally biased region" description="Basic residues" evidence="1">
    <location>
        <begin position="8"/>
        <end position="19"/>
    </location>
</feature>
<proteinExistence type="predicted"/>
<protein>
    <submittedName>
        <fullName evidence="2">Uncharacterized protein</fullName>
    </submittedName>
</protein>
<feature type="compositionally biased region" description="Low complexity" evidence="1">
    <location>
        <begin position="33"/>
        <end position="42"/>
    </location>
</feature>
<feature type="region of interest" description="Disordered" evidence="1">
    <location>
        <begin position="1"/>
        <end position="73"/>
    </location>
</feature>
<dbReference type="Proteomes" id="UP000708208">
    <property type="component" value="Unassembled WGS sequence"/>
</dbReference>
<reference evidence="2" key="1">
    <citation type="submission" date="2021-06" db="EMBL/GenBank/DDBJ databases">
        <authorList>
            <person name="Hodson N. C."/>
            <person name="Mongue J. A."/>
            <person name="Jaron S. K."/>
        </authorList>
    </citation>
    <scope>NUCLEOTIDE SEQUENCE</scope>
</reference>